<dbReference type="RefSeq" id="WP_189905904.1">
    <property type="nucleotide sequence ID" value="NZ_BNBC01000039.1"/>
</dbReference>
<dbReference type="Proteomes" id="UP000641386">
    <property type="component" value="Unassembled WGS sequence"/>
</dbReference>
<keyword evidence="2" id="KW-0812">Transmembrane</keyword>
<dbReference type="EMBL" id="BNBC01000039">
    <property type="protein sequence ID" value="GHE99649.1"/>
    <property type="molecule type" value="Genomic_DNA"/>
</dbReference>
<dbReference type="AlphaFoldDB" id="A0A919ADL5"/>
<evidence type="ECO:0000256" key="1">
    <source>
        <dbReference type="SAM" id="MobiDB-lite"/>
    </source>
</evidence>
<comment type="caution">
    <text evidence="3">The sequence shown here is derived from an EMBL/GenBank/DDBJ whole genome shotgun (WGS) entry which is preliminary data.</text>
</comment>
<feature type="region of interest" description="Disordered" evidence="1">
    <location>
        <begin position="1"/>
        <end position="47"/>
    </location>
</feature>
<reference evidence="3" key="1">
    <citation type="journal article" date="2014" name="Int. J. Syst. Evol. Microbiol.">
        <title>Complete genome sequence of Corynebacterium casei LMG S-19264T (=DSM 44701T), isolated from a smear-ripened cheese.</title>
        <authorList>
            <consortium name="US DOE Joint Genome Institute (JGI-PGF)"/>
            <person name="Walter F."/>
            <person name="Albersmeier A."/>
            <person name="Kalinowski J."/>
            <person name="Ruckert C."/>
        </authorList>
    </citation>
    <scope>NUCLEOTIDE SEQUENCE</scope>
    <source>
        <strain evidence="3">JCM 3302</strain>
    </source>
</reference>
<gene>
    <name evidence="3" type="ORF">GCM10014715_64720</name>
</gene>
<organism evidence="3 4">
    <name type="scientific">Streptomyces spiralis</name>
    <dbReference type="NCBI Taxonomy" id="66376"/>
    <lineage>
        <taxon>Bacteria</taxon>
        <taxon>Bacillati</taxon>
        <taxon>Actinomycetota</taxon>
        <taxon>Actinomycetes</taxon>
        <taxon>Kitasatosporales</taxon>
        <taxon>Streptomycetaceae</taxon>
        <taxon>Streptomyces</taxon>
    </lineage>
</organism>
<feature type="compositionally biased region" description="Basic and acidic residues" evidence="1">
    <location>
        <begin position="1"/>
        <end position="17"/>
    </location>
</feature>
<feature type="transmembrane region" description="Helical" evidence="2">
    <location>
        <begin position="52"/>
        <end position="69"/>
    </location>
</feature>
<reference evidence="3" key="2">
    <citation type="submission" date="2020-09" db="EMBL/GenBank/DDBJ databases">
        <authorList>
            <person name="Sun Q."/>
            <person name="Ohkuma M."/>
        </authorList>
    </citation>
    <scope>NUCLEOTIDE SEQUENCE</scope>
    <source>
        <strain evidence="3">JCM 3302</strain>
    </source>
</reference>
<evidence type="ECO:0000256" key="2">
    <source>
        <dbReference type="SAM" id="Phobius"/>
    </source>
</evidence>
<keyword evidence="4" id="KW-1185">Reference proteome</keyword>
<evidence type="ECO:0000313" key="3">
    <source>
        <dbReference type="EMBL" id="GHE99649.1"/>
    </source>
</evidence>
<sequence length="285" mass="29801">MSLGDEHGHGDSARADDELYAGGGQTRTRLPERSTDPYGGARRGPRSSSRSLITVVAVVVLLVAAIAFANRGGGGSSSADSGGHGNDPKASATAPTGKRPVTTKTSGIPSGFGHDEQGVQSAAANYAVTLGSTGMFKKDSRHAIVDLLYTPQAAARLQGPMDQAYSPGFLDKMGLNADGEAPAGKTFVSRVVPVGTTVQQYSADSAKVAVWYVGLIGMSGETSTDPVTSSWKTWTFDLRWTRDDWKIVSDAQQNGPAPVPGDDKAATSDEIRKAIEEYGGFTYAR</sequence>
<keyword evidence="2" id="KW-1133">Transmembrane helix</keyword>
<name>A0A919ADL5_9ACTN</name>
<keyword evidence="2" id="KW-0472">Membrane</keyword>
<accession>A0A919ADL5</accession>
<evidence type="ECO:0000313" key="4">
    <source>
        <dbReference type="Proteomes" id="UP000641386"/>
    </source>
</evidence>
<proteinExistence type="predicted"/>
<protein>
    <submittedName>
        <fullName evidence="3">Uncharacterized protein</fullName>
    </submittedName>
</protein>
<feature type="region of interest" description="Disordered" evidence="1">
    <location>
        <begin position="73"/>
        <end position="116"/>
    </location>
</feature>